<evidence type="ECO:0000256" key="1">
    <source>
        <dbReference type="ARBA" id="ARBA00023125"/>
    </source>
</evidence>
<dbReference type="InterPro" id="IPR001387">
    <property type="entry name" value="Cro/C1-type_HTH"/>
</dbReference>
<keyword evidence="4" id="KW-1185">Reference proteome</keyword>
<dbReference type="EMBL" id="CP014160">
    <property type="protein sequence ID" value="AMB94908.1"/>
    <property type="molecule type" value="Genomic_DNA"/>
</dbReference>
<dbReference type="InterPro" id="IPR010982">
    <property type="entry name" value="Lambda_DNA-bd_dom_sf"/>
</dbReference>
<dbReference type="RefSeq" id="WP_067976450.1">
    <property type="nucleotide sequence ID" value="NZ_CAJHKN010000001.1"/>
</dbReference>
<dbReference type="InterPro" id="IPR006448">
    <property type="entry name" value="Phage_term_ssu_P27"/>
</dbReference>
<dbReference type="Pfam" id="PF05119">
    <property type="entry name" value="Terminase_4"/>
    <property type="match status" value="1"/>
</dbReference>
<gene>
    <name evidence="3" type="ORF">AWM72_09140</name>
</gene>
<dbReference type="GO" id="GO:0003677">
    <property type="term" value="F:DNA binding"/>
    <property type="evidence" value="ECO:0007669"/>
    <property type="project" value="UniProtKB-KW"/>
</dbReference>
<protein>
    <recommendedName>
        <fullName evidence="2">HTH cro/C1-type domain-containing protein</fullName>
    </recommendedName>
</protein>
<dbReference type="PANTHER" id="PTHR46797">
    <property type="entry name" value="HTH-TYPE TRANSCRIPTIONAL REGULATOR"/>
    <property type="match status" value="1"/>
</dbReference>
<feature type="domain" description="HTH cro/C1-type" evidence="2">
    <location>
        <begin position="6"/>
        <end position="60"/>
    </location>
</feature>
<dbReference type="GeneID" id="92904233"/>
<evidence type="ECO:0000259" key="2">
    <source>
        <dbReference type="PROSITE" id="PS50943"/>
    </source>
</evidence>
<evidence type="ECO:0000313" key="3">
    <source>
        <dbReference type="EMBL" id="AMB94908.1"/>
    </source>
</evidence>
<dbReference type="SMART" id="SM00530">
    <property type="entry name" value="HTH_XRE"/>
    <property type="match status" value="1"/>
</dbReference>
<reference evidence="3 4" key="1">
    <citation type="journal article" date="2016" name="Genome Announc.">
        <title>Complete Genome Sequences of Aerococcus christensenii CCUG 28831T, Aerococcus sanguinicola CCUG 43001T, Aerococcus urinae CCUG 36881T, Aerococcus urinaeequi CCUG 28094T, Aerococcus urinaehominis CCUG 42038 BT, and Aerococcus viridans CCUG 4311T.</title>
        <authorList>
            <person name="Carkaci D."/>
            <person name="Dargis R."/>
            <person name="Nielsen X.C."/>
            <person name="Skovgaard O."/>
            <person name="Fuursted K."/>
            <person name="Christensen J.J."/>
        </authorList>
    </citation>
    <scope>NUCLEOTIDE SEQUENCE [LARGE SCALE GENOMIC DNA]</scope>
    <source>
        <strain evidence="3 4">CCUG43001</strain>
    </source>
</reference>
<dbReference type="PROSITE" id="PS50943">
    <property type="entry name" value="HTH_CROC1"/>
    <property type="match status" value="1"/>
</dbReference>
<evidence type="ECO:0000313" key="4">
    <source>
        <dbReference type="Proteomes" id="UP000069912"/>
    </source>
</evidence>
<name>A0A0X8FCN9_9LACT</name>
<dbReference type="CDD" id="cd00093">
    <property type="entry name" value="HTH_XRE"/>
    <property type="match status" value="1"/>
</dbReference>
<dbReference type="SUPFAM" id="SSF47413">
    <property type="entry name" value="lambda repressor-like DNA-binding domains"/>
    <property type="match status" value="1"/>
</dbReference>
<proteinExistence type="predicted"/>
<dbReference type="InterPro" id="IPR050807">
    <property type="entry name" value="TransReg_Diox_bact_type"/>
</dbReference>
<accession>A0A0X8FCN9</accession>
<organism evidence="3 4">
    <name type="scientific">Aerococcus sanguinicola</name>
    <dbReference type="NCBI Taxonomy" id="119206"/>
    <lineage>
        <taxon>Bacteria</taxon>
        <taxon>Bacillati</taxon>
        <taxon>Bacillota</taxon>
        <taxon>Bacilli</taxon>
        <taxon>Lactobacillales</taxon>
        <taxon>Aerococcaceae</taxon>
        <taxon>Aerococcus</taxon>
    </lineage>
</organism>
<dbReference type="KEGG" id="asan:AWM72_09140"/>
<dbReference type="Gene3D" id="1.10.260.40">
    <property type="entry name" value="lambda repressor-like DNA-binding domains"/>
    <property type="match status" value="1"/>
</dbReference>
<dbReference type="PANTHER" id="PTHR46797:SF1">
    <property type="entry name" value="METHYLPHOSPHONATE SYNTHASE"/>
    <property type="match status" value="1"/>
</dbReference>
<dbReference type="GO" id="GO:0003700">
    <property type="term" value="F:DNA-binding transcription factor activity"/>
    <property type="evidence" value="ECO:0007669"/>
    <property type="project" value="TreeGrafter"/>
</dbReference>
<reference evidence="4" key="2">
    <citation type="submission" date="2016-01" db="EMBL/GenBank/DDBJ databases">
        <title>Six Aerococcus type strain genome sequencing and assembly using PacBio and Illumina Hiseq.</title>
        <authorList>
            <person name="Carkaci D."/>
            <person name="Dargis R."/>
            <person name="Nielsen X.C."/>
            <person name="Skovgaard O."/>
            <person name="Fuursted K."/>
            <person name="Christensen J.J."/>
        </authorList>
    </citation>
    <scope>NUCLEOTIDE SEQUENCE [LARGE SCALE GENOMIC DNA]</scope>
    <source>
        <strain evidence="4">CCUG43001</strain>
    </source>
</reference>
<dbReference type="AlphaFoldDB" id="A0A0X8FCN9"/>
<dbReference type="Proteomes" id="UP000069912">
    <property type="component" value="Chromosome"/>
</dbReference>
<keyword evidence="1" id="KW-0238">DNA-binding</keyword>
<dbReference type="Pfam" id="PF01381">
    <property type="entry name" value="HTH_3"/>
    <property type="match status" value="1"/>
</dbReference>
<dbReference type="GO" id="GO:0005829">
    <property type="term" value="C:cytosol"/>
    <property type="evidence" value="ECO:0007669"/>
    <property type="project" value="TreeGrafter"/>
</dbReference>
<sequence length="188" mass="21724">MIGLKIKELRNYLKMTQKQFSERINISQNYLSEIENGRKNPSTALLSKIVEEFDLDDDYFLSKQPLKLSTDDTQVELEQEIDAIKQRVVSDMKSLGVYKPEYNILITIFVNVVREYELRMTQYQESGYALEDLDGRKLPITKQLETLRKDIITYSDRLCLNPKTYQSLNLPNEKSGSKLAEVLSSIGG</sequence>